<organism evidence="1 2">
    <name type="scientific">Pseudoflavonifractor capillosus ATCC 29799</name>
    <dbReference type="NCBI Taxonomy" id="411467"/>
    <lineage>
        <taxon>Bacteria</taxon>
        <taxon>Bacillati</taxon>
        <taxon>Bacillota</taxon>
        <taxon>Clostridia</taxon>
        <taxon>Eubacteriales</taxon>
        <taxon>Oscillospiraceae</taxon>
        <taxon>Pseudoflavonifractor</taxon>
    </lineage>
</organism>
<dbReference type="STRING" id="411467.BACCAP_00603"/>
<keyword evidence="2" id="KW-1185">Reference proteome</keyword>
<proteinExistence type="predicted"/>
<sequence length="173" mass="18956">MIYYLTAGVLCAADEAQPLASIRGCLCGAEKQVFDRDNSLLLRTDIRLLGADAQAVPAKEYVMYGPDGSELAVAKPRCSTGDDPAAASWPVCRMPRADEAVLTMEGREYTLVMENVQNYVLTDAQGQCAVRIIHRGMTGGWKLDVSQPLSPSLLCGLFIFCRYLEKENEFVVV</sequence>
<dbReference type="EMBL" id="AAXG02000005">
    <property type="protein sequence ID" value="EDN01475.1"/>
    <property type="molecule type" value="Genomic_DNA"/>
</dbReference>
<gene>
    <name evidence="1" type="ORF">BACCAP_00603</name>
</gene>
<dbReference type="RefSeq" id="WP_006571156.1">
    <property type="nucleotide sequence ID" value="NZ_AAXG02000005.1"/>
</dbReference>
<reference evidence="1 2" key="1">
    <citation type="submission" date="2007-04" db="EMBL/GenBank/DDBJ databases">
        <authorList>
            <person name="Fulton L."/>
            <person name="Clifton S."/>
            <person name="Fulton B."/>
            <person name="Xu J."/>
            <person name="Minx P."/>
            <person name="Pepin K.H."/>
            <person name="Johnson M."/>
            <person name="Thiruvilangam P."/>
            <person name="Bhonagiri V."/>
            <person name="Nash W.E."/>
            <person name="Mardis E.R."/>
            <person name="Wilson R.K."/>
        </authorList>
    </citation>
    <scope>NUCLEOTIDE SEQUENCE [LARGE SCALE GENOMIC DNA]</scope>
    <source>
        <strain evidence="1 2">ATCC 29799</strain>
    </source>
</reference>
<evidence type="ECO:0000313" key="2">
    <source>
        <dbReference type="Proteomes" id="UP000003639"/>
    </source>
</evidence>
<comment type="caution">
    <text evidence="1">The sequence shown here is derived from an EMBL/GenBank/DDBJ whole genome shotgun (WGS) entry which is preliminary data.</text>
</comment>
<accession>A6NQX9</accession>
<dbReference type="AlphaFoldDB" id="A6NQX9"/>
<evidence type="ECO:0000313" key="1">
    <source>
        <dbReference type="EMBL" id="EDN01475.1"/>
    </source>
</evidence>
<protein>
    <submittedName>
        <fullName evidence="1">Uncharacterized protein</fullName>
    </submittedName>
</protein>
<name>A6NQX9_9FIRM</name>
<reference evidence="1 2" key="2">
    <citation type="submission" date="2007-06" db="EMBL/GenBank/DDBJ databases">
        <title>Draft genome sequence of Pseudoflavonifractor capillosus ATCC 29799.</title>
        <authorList>
            <person name="Sudarsanam P."/>
            <person name="Ley R."/>
            <person name="Guruge J."/>
            <person name="Turnbaugh P.J."/>
            <person name="Mahowald M."/>
            <person name="Liep D."/>
            <person name="Gordon J."/>
        </authorList>
    </citation>
    <scope>NUCLEOTIDE SEQUENCE [LARGE SCALE GENOMIC DNA]</scope>
    <source>
        <strain evidence="1 2">ATCC 29799</strain>
    </source>
</reference>
<dbReference type="Proteomes" id="UP000003639">
    <property type="component" value="Unassembled WGS sequence"/>
</dbReference>
<dbReference type="eggNOG" id="ENOG5032W76">
    <property type="taxonomic scope" value="Bacteria"/>
</dbReference>